<name>A0A0U0UXJ3_MYCTX</name>
<gene>
    <name evidence="1" type="ORF">ERS007703_03041</name>
</gene>
<evidence type="ECO:0000313" key="2">
    <source>
        <dbReference type="Proteomes" id="UP000038802"/>
    </source>
</evidence>
<dbReference type="AlphaFoldDB" id="A0A0U0UXJ3"/>
<sequence>MYSCTSWSVHAASGLTFTSLNVSSKLTSGALARVGASTRRSPVTHAE</sequence>
<reference evidence="2" key="1">
    <citation type="submission" date="2015-03" db="EMBL/GenBank/DDBJ databases">
        <authorList>
            <consortium name="Pathogen Informatics"/>
        </authorList>
    </citation>
    <scope>NUCLEOTIDE SEQUENCE [LARGE SCALE GENOMIC DNA]</scope>
    <source>
        <strain evidence="2">K00500041</strain>
    </source>
</reference>
<proteinExistence type="predicted"/>
<organism evidence="1 2">
    <name type="scientific">Mycobacterium tuberculosis</name>
    <dbReference type="NCBI Taxonomy" id="1773"/>
    <lineage>
        <taxon>Bacteria</taxon>
        <taxon>Bacillati</taxon>
        <taxon>Actinomycetota</taxon>
        <taxon>Actinomycetes</taxon>
        <taxon>Mycobacteriales</taxon>
        <taxon>Mycobacteriaceae</taxon>
        <taxon>Mycobacterium</taxon>
        <taxon>Mycobacterium tuberculosis complex</taxon>
    </lineage>
</organism>
<evidence type="ECO:0000313" key="1">
    <source>
        <dbReference type="EMBL" id="COW20118.1"/>
    </source>
</evidence>
<accession>A0A0U0UXJ3</accession>
<dbReference type="Proteomes" id="UP000038802">
    <property type="component" value="Unassembled WGS sequence"/>
</dbReference>
<dbReference type="EMBL" id="CSAE01000379">
    <property type="protein sequence ID" value="COW20118.1"/>
    <property type="molecule type" value="Genomic_DNA"/>
</dbReference>
<protein>
    <submittedName>
        <fullName evidence="1">Uncharacterized protein</fullName>
    </submittedName>
</protein>